<proteinExistence type="predicted"/>
<dbReference type="OrthoDB" id="2286242at2759"/>
<organism evidence="1 2">
    <name type="scientific">Holothuria leucospilota</name>
    <name type="common">Black long sea cucumber</name>
    <name type="synonym">Mertensiothuria leucospilota</name>
    <dbReference type="NCBI Taxonomy" id="206669"/>
    <lineage>
        <taxon>Eukaryota</taxon>
        <taxon>Metazoa</taxon>
        <taxon>Echinodermata</taxon>
        <taxon>Eleutherozoa</taxon>
        <taxon>Echinozoa</taxon>
        <taxon>Holothuroidea</taxon>
        <taxon>Aspidochirotacea</taxon>
        <taxon>Aspidochirotida</taxon>
        <taxon>Holothuriidae</taxon>
        <taxon>Holothuria</taxon>
    </lineage>
</organism>
<protein>
    <submittedName>
        <fullName evidence="1">Uncharacterized protein</fullName>
    </submittedName>
</protein>
<evidence type="ECO:0000313" key="1">
    <source>
        <dbReference type="EMBL" id="KAJ8020171.1"/>
    </source>
</evidence>
<dbReference type="EMBL" id="JAIZAY010000022">
    <property type="protein sequence ID" value="KAJ8020171.1"/>
    <property type="molecule type" value="Genomic_DNA"/>
</dbReference>
<reference evidence="1" key="1">
    <citation type="submission" date="2021-10" db="EMBL/GenBank/DDBJ databases">
        <title>Tropical sea cucumber genome reveals ecological adaptation and Cuvierian tubules defense mechanism.</title>
        <authorList>
            <person name="Chen T."/>
        </authorList>
    </citation>
    <scope>NUCLEOTIDE SEQUENCE</scope>
    <source>
        <strain evidence="1">Nanhai2018</strain>
        <tissue evidence="1">Muscle</tissue>
    </source>
</reference>
<sequence>MYVTDLCVKAKSCEFGDLFDSLIRNRIVCSITDHLVRARLLRDENLTQDKAVQT</sequence>
<dbReference type="Proteomes" id="UP001152320">
    <property type="component" value="Chromosome 22"/>
</dbReference>
<comment type="caution">
    <text evidence="1">The sequence shown here is derived from an EMBL/GenBank/DDBJ whole genome shotgun (WGS) entry which is preliminary data.</text>
</comment>
<evidence type="ECO:0000313" key="2">
    <source>
        <dbReference type="Proteomes" id="UP001152320"/>
    </source>
</evidence>
<keyword evidence="2" id="KW-1185">Reference proteome</keyword>
<dbReference type="AlphaFoldDB" id="A0A9Q0YES6"/>
<gene>
    <name evidence="1" type="ORF">HOLleu_39692</name>
</gene>
<accession>A0A9Q0YES6</accession>
<name>A0A9Q0YES6_HOLLE</name>